<dbReference type="GO" id="GO:0046872">
    <property type="term" value="F:metal ion binding"/>
    <property type="evidence" value="ECO:0007669"/>
    <property type="project" value="UniProtKB-UniRule"/>
</dbReference>
<dbReference type="Gene3D" id="3.30.70.360">
    <property type="match status" value="1"/>
</dbReference>
<evidence type="ECO:0000256" key="2">
    <source>
        <dbReference type="ARBA" id="ARBA00022670"/>
    </source>
</evidence>
<dbReference type="Gene3D" id="3.40.630.10">
    <property type="entry name" value="Zn peptidases"/>
    <property type="match status" value="1"/>
</dbReference>
<dbReference type="GO" id="GO:0008237">
    <property type="term" value="F:metallopeptidase activity"/>
    <property type="evidence" value="ECO:0007669"/>
    <property type="project" value="UniProtKB-KW"/>
</dbReference>
<dbReference type="InterPro" id="IPR001261">
    <property type="entry name" value="ArgE/DapE_CS"/>
</dbReference>
<dbReference type="RefSeq" id="WP_020429641.1">
    <property type="nucleotide sequence ID" value="NZ_AGBD01000906.1"/>
</dbReference>
<dbReference type="PANTHER" id="PTHR42994">
    <property type="entry name" value="PEPTIDASE T"/>
    <property type="match status" value="1"/>
</dbReference>
<dbReference type="InterPro" id="IPR008007">
    <property type="entry name" value="Peptidase_M42"/>
</dbReference>
<protein>
    <recommendedName>
        <fullName evidence="10">Peptidase M20 dimerisation domain-containing protein</fullName>
    </recommendedName>
</protein>
<dbReference type="STRING" id="483937.AMQ84_18805"/>
<name>A0A0E4HFX8_9BACL</name>
<feature type="active site" description="Proton acceptor" evidence="8">
    <location>
        <position position="142"/>
    </location>
</feature>
<dbReference type="AlphaFoldDB" id="A0A0E4HFX8"/>
<evidence type="ECO:0000259" key="10">
    <source>
        <dbReference type="Pfam" id="PF07687"/>
    </source>
</evidence>
<evidence type="ECO:0000256" key="7">
    <source>
        <dbReference type="PIRNR" id="PIRNR001123"/>
    </source>
</evidence>
<dbReference type="InterPro" id="IPR011650">
    <property type="entry name" value="Peptidase_M20_dimer"/>
</dbReference>
<reference evidence="12" key="1">
    <citation type="submission" date="2015-03" db="EMBL/GenBank/DDBJ databases">
        <authorList>
            <person name="Wibberg D."/>
        </authorList>
    </citation>
    <scope>NUCLEOTIDE SEQUENCE [LARGE SCALE GENOMIC DNA]</scope>
</reference>
<dbReference type="KEGG" id="pri:PRIO_4642"/>
<evidence type="ECO:0000256" key="3">
    <source>
        <dbReference type="ARBA" id="ARBA00022723"/>
    </source>
</evidence>
<dbReference type="SUPFAM" id="SSF53187">
    <property type="entry name" value="Zn-dependent exopeptidases"/>
    <property type="match status" value="1"/>
</dbReference>
<dbReference type="PIRSF" id="PIRSF001123">
    <property type="entry name" value="PepA_GA"/>
    <property type="match status" value="1"/>
</dbReference>
<evidence type="ECO:0000256" key="6">
    <source>
        <dbReference type="ARBA" id="ARBA00023049"/>
    </source>
</evidence>
<dbReference type="Pfam" id="PF07687">
    <property type="entry name" value="M20_dimer"/>
    <property type="match status" value="1"/>
</dbReference>
<comment type="cofactor">
    <cofactor evidence="9">
        <name>a divalent metal cation</name>
        <dbReference type="ChEBI" id="CHEBI:60240"/>
    </cofactor>
    <text evidence="9">Binds 2 divalent metal cations per subunit.</text>
</comment>
<organism evidence="11 12">
    <name type="scientific">Paenibacillus riograndensis SBR5</name>
    <dbReference type="NCBI Taxonomy" id="1073571"/>
    <lineage>
        <taxon>Bacteria</taxon>
        <taxon>Bacillati</taxon>
        <taxon>Bacillota</taxon>
        <taxon>Bacilli</taxon>
        <taxon>Bacillales</taxon>
        <taxon>Paenibacillaceae</taxon>
        <taxon>Paenibacillus</taxon>
        <taxon>Paenibacillus sonchi group</taxon>
    </lineage>
</organism>
<dbReference type="Proteomes" id="UP000033163">
    <property type="component" value="Chromosome I"/>
</dbReference>
<dbReference type="Pfam" id="PF01546">
    <property type="entry name" value="Peptidase_M20"/>
    <property type="match status" value="1"/>
</dbReference>
<feature type="binding site" evidence="9">
    <location>
        <position position="109"/>
    </location>
    <ligand>
        <name>Zn(2+)</name>
        <dbReference type="ChEBI" id="CHEBI:29105"/>
        <label>2</label>
    </ligand>
</feature>
<feature type="domain" description="Peptidase M20 dimerisation" evidence="10">
    <location>
        <begin position="182"/>
        <end position="277"/>
    </location>
</feature>
<feature type="binding site" evidence="9">
    <location>
        <position position="143"/>
    </location>
    <ligand>
        <name>Zn(2+)</name>
        <dbReference type="ChEBI" id="CHEBI:29105"/>
        <label>2</label>
    </ligand>
</feature>
<evidence type="ECO:0000256" key="8">
    <source>
        <dbReference type="PIRSR" id="PIRSR001123-1"/>
    </source>
</evidence>
<dbReference type="GO" id="GO:0004177">
    <property type="term" value="F:aminopeptidase activity"/>
    <property type="evidence" value="ECO:0007669"/>
    <property type="project" value="UniProtKB-UniRule"/>
</dbReference>
<dbReference type="InterPro" id="IPR010162">
    <property type="entry name" value="PepT-like"/>
</dbReference>
<keyword evidence="5" id="KW-0862">Zinc</keyword>
<comment type="cofactor">
    <cofactor evidence="1">
        <name>Zn(2+)</name>
        <dbReference type="ChEBI" id="CHEBI:29105"/>
    </cofactor>
</comment>
<dbReference type="NCBIfam" id="TIGR01883">
    <property type="entry name" value="PepT-like"/>
    <property type="match status" value="1"/>
</dbReference>
<dbReference type="MEROPS" id="M20.018"/>
<gene>
    <name evidence="11" type="primary">yqjE</name>
    <name evidence="11" type="ORF">PRIO_4642</name>
</gene>
<dbReference type="InterPro" id="IPR002933">
    <property type="entry name" value="Peptidase_M20"/>
</dbReference>
<feature type="binding site" evidence="9">
    <location>
        <position position="109"/>
    </location>
    <ligand>
        <name>Zn(2+)</name>
        <dbReference type="ChEBI" id="CHEBI:29105"/>
        <label>1</label>
    </ligand>
</feature>
<evidence type="ECO:0000256" key="5">
    <source>
        <dbReference type="ARBA" id="ARBA00022833"/>
    </source>
</evidence>
<comment type="similarity">
    <text evidence="7">Belongs to the peptidase M42 family.</text>
</comment>
<evidence type="ECO:0000256" key="9">
    <source>
        <dbReference type="PIRSR" id="PIRSR001123-2"/>
    </source>
</evidence>
<evidence type="ECO:0000313" key="12">
    <source>
        <dbReference type="Proteomes" id="UP000033163"/>
    </source>
</evidence>
<keyword evidence="6" id="KW-0482">Metalloprotease</keyword>
<dbReference type="PATRIC" id="fig|1073571.4.peg.4987"/>
<evidence type="ECO:0000313" key="11">
    <source>
        <dbReference type="EMBL" id="CQR57044.1"/>
    </source>
</evidence>
<dbReference type="PANTHER" id="PTHR42994:SF2">
    <property type="entry name" value="PEPTIDASE"/>
    <property type="match status" value="1"/>
</dbReference>
<evidence type="ECO:0000256" key="1">
    <source>
        <dbReference type="ARBA" id="ARBA00001947"/>
    </source>
</evidence>
<keyword evidence="3 9" id="KW-0479">Metal-binding</keyword>
<sequence>MISQERLIQEFMELVRVDSETGNERQIADVLIEKFGALGLTAIEDDSRERTGHGAGNLFVTWPAEEGTAAPKLLFTCHMDTVVPGKNIQPSLGEDGWITSDGSTILGSDDKAGLAALFEAIRVIQEQKLAHGQIQFVITAGEESGLLGARNMDPSHLDAEFGFALDSNGEVGAIAVAAPAQAKVTMQIFGKSAHAGVNPEDGISAIQVASKAISAMKLGRIDNETTANIGKFAGGGPTNVVCDHVQLDAEARSIVQEKVELQIASMREALETTAREYGAESEFRSEIIYPAFSFNEHDPVVQLAERAITSMGLTPRRFPSGGGSDANVFNGLKVPTVNLAVGYENIHTTKERIKAGDIVKVAELVVAIVKESVKG</sequence>
<keyword evidence="2" id="KW-0645">Protease</keyword>
<proteinExistence type="inferred from homology"/>
<accession>A0A0E4HFX8</accession>
<dbReference type="SUPFAM" id="SSF55031">
    <property type="entry name" value="Bacterial exopeptidase dimerisation domain"/>
    <property type="match status" value="1"/>
</dbReference>
<keyword evidence="4" id="KW-0378">Hydrolase</keyword>
<dbReference type="PROSITE" id="PS00759">
    <property type="entry name" value="ARGE_DAPE_CPG2_2"/>
    <property type="match status" value="1"/>
</dbReference>
<dbReference type="EMBL" id="LN831776">
    <property type="protein sequence ID" value="CQR57044.1"/>
    <property type="molecule type" value="Genomic_DNA"/>
</dbReference>
<evidence type="ECO:0000256" key="4">
    <source>
        <dbReference type="ARBA" id="ARBA00022801"/>
    </source>
</evidence>
<dbReference type="HOGENOM" id="CLU_021802_6_0_9"/>
<dbReference type="GO" id="GO:0006508">
    <property type="term" value="P:proteolysis"/>
    <property type="evidence" value="ECO:0007669"/>
    <property type="project" value="UniProtKB-KW"/>
</dbReference>
<dbReference type="InterPro" id="IPR036264">
    <property type="entry name" value="Bact_exopeptidase_dim_dom"/>
</dbReference>
<feature type="binding site" evidence="9">
    <location>
        <position position="166"/>
    </location>
    <ligand>
        <name>Zn(2+)</name>
        <dbReference type="ChEBI" id="CHEBI:29105"/>
        <label>1</label>
    </ligand>
</feature>